<organism evidence="1 2">
    <name type="scientific">Brachionus plicatilis</name>
    <name type="common">Marine rotifer</name>
    <name type="synonym">Brachionus muelleri</name>
    <dbReference type="NCBI Taxonomy" id="10195"/>
    <lineage>
        <taxon>Eukaryota</taxon>
        <taxon>Metazoa</taxon>
        <taxon>Spiralia</taxon>
        <taxon>Gnathifera</taxon>
        <taxon>Rotifera</taxon>
        <taxon>Eurotatoria</taxon>
        <taxon>Monogononta</taxon>
        <taxon>Pseudotrocha</taxon>
        <taxon>Ploima</taxon>
        <taxon>Brachionidae</taxon>
        <taxon>Brachionus</taxon>
    </lineage>
</organism>
<dbReference type="EMBL" id="REGN01004728">
    <property type="protein sequence ID" value="RNA16335.1"/>
    <property type="molecule type" value="Genomic_DNA"/>
</dbReference>
<comment type="caution">
    <text evidence="1">The sequence shown here is derived from an EMBL/GenBank/DDBJ whole genome shotgun (WGS) entry which is preliminary data.</text>
</comment>
<protein>
    <submittedName>
        <fullName evidence="1">Uncharacterized protein</fullName>
    </submittedName>
</protein>
<keyword evidence="2" id="KW-1185">Reference proteome</keyword>
<evidence type="ECO:0000313" key="2">
    <source>
        <dbReference type="Proteomes" id="UP000276133"/>
    </source>
</evidence>
<dbReference type="Proteomes" id="UP000276133">
    <property type="component" value="Unassembled WGS sequence"/>
</dbReference>
<sequence>MDNFVEINFMEKHLIMHGYQMVFLIITSNEYFQNYDSINQPLELFQSALMIDYGFVDFL</sequence>
<accession>A0A3M7QZC9</accession>
<dbReference type="AlphaFoldDB" id="A0A3M7QZC9"/>
<name>A0A3M7QZC9_BRAPC</name>
<reference evidence="1 2" key="1">
    <citation type="journal article" date="2018" name="Sci. Rep.">
        <title>Genomic signatures of local adaptation to the degree of environmental predictability in rotifers.</title>
        <authorList>
            <person name="Franch-Gras L."/>
            <person name="Hahn C."/>
            <person name="Garcia-Roger E.M."/>
            <person name="Carmona M.J."/>
            <person name="Serra M."/>
            <person name="Gomez A."/>
        </authorList>
    </citation>
    <scope>NUCLEOTIDE SEQUENCE [LARGE SCALE GENOMIC DNA]</scope>
    <source>
        <strain evidence="1">HYR1</strain>
    </source>
</reference>
<proteinExistence type="predicted"/>
<gene>
    <name evidence="1" type="ORF">BpHYR1_005101</name>
</gene>
<evidence type="ECO:0000313" key="1">
    <source>
        <dbReference type="EMBL" id="RNA16335.1"/>
    </source>
</evidence>